<dbReference type="PROSITE" id="PS51664">
    <property type="entry name" value="YCAO"/>
    <property type="match status" value="1"/>
</dbReference>
<keyword evidence="3" id="KW-1185">Reference proteome</keyword>
<feature type="domain" description="YcaO" evidence="1">
    <location>
        <begin position="234"/>
        <end position="579"/>
    </location>
</feature>
<dbReference type="RefSeq" id="WP_179919215.1">
    <property type="nucleotide sequence ID" value="NZ_CP058909.1"/>
</dbReference>
<evidence type="ECO:0000259" key="1">
    <source>
        <dbReference type="PROSITE" id="PS51664"/>
    </source>
</evidence>
<dbReference type="InterPro" id="IPR003776">
    <property type="entry name" value="YcaO-like_dom"/>
</dbReference>
<dbReference type="Gene3D" id="3.30.1330.230">
    <property type="match status" value="1"/>
</dbReference>
<dbReference type="KEGG" id="hpel:HZS54_21850"/>
<reference evidence="2 3" key="1">
    <citation type="submission" date="2020-07" db="EMBL/GenBank/DDBJ databases">
        <title>Halosimplex litoreum sp. nov. and Halosimplex rubrum sp. nov., isolated from different salt environments.</title>
        <authorList>
            <person name="Cui H."/>
        </authorList>
    </citation>
    <scope>NUCLEOTIDE SEQUENCE [LARGE SCALE GENOMIC DNA]</scope>
    <source>
        <strain evidence="2 3">R2</strain>
    </source>
</reference>
<dbReference type="PANTHER" id="PTHR37809">
    <property type="entry name" value="RIBOSOMAL PROTEIN S12 METHYLTHIOTRANSFERASE ACCESSORY FACTOR YCAO"/>
    <property type="match status" value="1"/>
</dbReference>
<dbReference type="AlphaFoldDB" id="A0A7D5PGM6"/>
<dbReference type="NCBIfam" id="TIGR03604">
    <property type="entry name" value="TOMM_cyclo_SagD"/>
    <property type="match status" value="1"/>
</dbReference>
<gene>
    <name evidence="2" type="ORF">HZS54_21850</name>
</gene>
<proteinExistence type="predicted"/>
<name>A0A7D5PGM6_9EURY</name>
<evidence type="ECO:0000313" key="2">
    <source>
        <dbReference type="EMBL" id="QLH84119.1"/>
    </source>
</evidence>
<dbReference type="EMBL" id="CP058909">
    <property type="protein sequence ID" value="QLH84119.1"/>
    <property type="molecule type" value="Genomic_DNA"/>
</dbReference>
<dbReference type="InterPro" id="IPR027624">
    <property type="entry name" value="TOMM_cyclo_SagD"/>
</dbReference>
<dbReference type="PANTHER" id="PTHR37809:SF1">
    <property type="entry name" value="RIBOSOMAL PROTEIN S12 METHYLTHIOTRANSFERASE ACCESSORY FACTOR YCAO"/>
    <property type="match status" value="1"/>
</dbReference>
<dbReference type="Proteomes" id="UP000509346">
    <property type="component" value="Chromosome"/>
</dbReference>
<evidence type="ECO:0000313" key="3">
    <source>
        <dbReference type="Proteomes" id="UP000509346"/>
    </source>
</evidence>
<organism evidence="2 3">
    <name type="scientific">Halosimplex pelagicum</name>
    <dbReference type="NCBI Taxonomy" id="869886"/>
    <lineage>
        <taxon>Archaea</taxon>
        <taxon>Methanobacteriati</taxon>
        <taxon>Methanobacteriota</taxon>
        <taxon>Stenosarchaea group</taxon>
        <taxon>Halobacteria</taxon>
        <taxon>Halobacteriales</taxon>
        <taxon>Haloarculaceae</taxon>
        <taxon>Halosimplex</taxon>
    </lineage>
</organism>
<dbReference type="Pfam" id="PF02624">
    <property type="entry name" value="YcaO"/>
    <property type="match status" value="1"/>
</dbReference>
<dbReference type="GeneID" id="56085293"/>
<dbReference type="Gene3D" id="3.40.50.720">
    <property type="entry name" value="NAD(P)-binding Rossmann-like Domain"/>
    <property type="match status" value="1"/>
</dbReference>
<accession>A0A7D5PGM6</accession>
<sequence length="579" mass="60554">MTVELVGSGPAADAVAAALGDADEPLDRPESAAFDHGTRLAVVVDRAGAATFERANDRARESGVPWLAVELGGVGGVPVVDASVAAFDPEGACYRCLAARVESNADPDADPTAAPADATVRFAGAVAGRRATQLLDPAEADPLGTVVELPHTEREFLPVPGCECGEGRDRVLDRGHLDRDVERSLSRAERGLDDRVGVVTQVGEAESYPAPYYLAQVCDTGAFADATASRQAAGVDPGWDAAFMKALGEAYERYCAGVYHGREFKTAAAADLADAVAPSEFVRPEGWVGAEGGGTDSGGDRAERPWVRGTDLVTEAPVSLPAEVVHYPPPERTIRPAVTTGLGLGNSSVEALLSGLYEVVERDATTIAWYSTYDPLGLDVADPGYERLAARAGAEGLDATALLLTQDVDVPVVAVAVTREEWPKLALGTAADLDAGRAARDALAEAVQNWVELDGMGREGAAETDGAIGRYADRPPAAEEFVSPETTVDAASVGPETVPEGGAHLDAVLDRVVDAGCAAYAARTTTRDVQRLGFEAVRVVVPSAQPLFFGDPYFGERARSVPADMGFEPALDRDHHPYP</sequence>
<dbReference type="OrthoDB" id="7433at2157"/>
<protein>
    <submittedName>
        <fullName evidence="2">YcaO-like family protein</fullName>
    </submittedName>
</protein>